<dbReference type="InterPro" id="IPR012296">
    <property type="entry name" value="Nuclease_put_TT1808"/>
</dbReference>
<dbReference type="RefSeq" id="WP_345246053.1">
    <property type="nucleotide sequence ID" value="NZ_BAABHD010000068.1"/>
</dbReference>
<dbReference type="InterPro" id="IPR008538">
    <property type="entry name" value="Uma2"/>
</dbReference>
<gene>
    <name evidence="2" type="ORF">GCM10023189_38580</name>
</gene>
<dbReference type="Proteomes" id="UP001501175">
    <property type="component" value="Unassembled WGS sequence"/>
</dbReference>
<dbReference type="InterPro" id="IPR011335">
    <property type="entry name" value="Restrct_endonuc-II-like"/>
</dbReference>
<proteinExistence type="predicted"/>
<keyword evidence="2" id="KW-0255">Endonuclease</keyword>
<keyword evidence="3" id="KW-1185">Reference proteome</keyword>
<dbReference type="GO" id="GO:0004519">
    <property type="term" value="F:endonuclease activity"/>
    <property type="evidence" value="ECO:0007669"/>
    <property type="project" value="UniProtKB-KW"/>
</dbReference>
<accession>A0ABP8N9H4</accession>
<dbReference type="SUPFAM" id="SSF52980">
    <property type="entry name" value="Restriction endonuclease-like"/>
    <property type="match status" value="1"/>
</dbReference>
<dbReference type="Pfam" id="PF05685">
    <property type="entry name" value="Uma2"/>
    <property type="match status" value="1"/>
</dbReference>
<organism evidence="2 3">
    <name type="scientific">Nibrella saemangeumensis</name>
    <dbReference type="NCBI Taxonomy" id="1084526"/>
    <lineage>
        <taxon>Bacteria</taxon>
        <taxon>Pseudomonadati</taxon>
        <taxon>Bacteroidota</taxon>
        <taxon>Cytophagia</taxon>
        <taxon>Cytophagales</taxon>
        <taxon>Spirosomataceae</taxon>
        <taxon>Nibrella</taxon>
    </lineage>
</organism>
<protein>
    <submittedName>
        <fullName evidence="2">Uma2 family endonuclease</fullName>
    </submittedName>
</protein>
<sequence>MRFPINLPAQDGRFTEDELFEFCRANPDLHIERDENGQIFFKVPTGTQTSFRNTDLIIEVGIWNRKTKLGRVSDSNGGYTLPDGSMRAPDVAWVSHERLANVTEEDLKKFAHVCPDFVIELVSESDELREIQDKMVKWMNNGVRLGWLVNPFLQQTTIYRPDQEPEIKSFSQQLGGEEVMPGFELTISDLL</sequence>
<reference evidence="3" key="1">
    <citation type="journal article" date="2019" name="Int. J. Syst. Evol. Microbiol.">
        <title>The Global Catalogue of Microorganisms (GCM) 10K type strain sequencing project: providing services to taxonomists for standard genome sequencing and annotation.</title>
        <authorList>
            <consortium name="The Broad Institute Genomics Platform"/>
            <consortium name="The Broad Institute Genome Sequencing Center for Infectious Disease"/>
            <person name="Wu L."/>
            <person name="Ma J."/>
        </authorList>
    </citation>
    <scope>NUCLEOTIDE SEQUENCE [LARGE SCALE GENOMIC DNA]</scope>
    <source>
        <strain evidence="3">JCM 17927</strain>
    </source>
</reference>
<feature type="domain" description="Putative restriction endonuclease" evidence="1">
    <location>
        <begin position="17"/>
        <end position="187"/>
    </location>
</feature>
<evidence type="ECO:0000313" key="3">
    <source>
        <dbReference type="Proteomes" id="UP001501175"/>
    </source>
</evidence>
<dbReference type="Gene3D" id="3.90.1570.10">
    <property type="entry name" value="tt1808, chain A"/>
    <property type="match status" value="1"/>
</dbReference>
<dbReference type="PANTHER" id="PTHR34107">
    <property type="entry name" value="SLL0198 PROTEIN-RELATED"/>
    <property type="match status" value="1"/>
</dbReference>
<evidence type="ECO:0000313" key="2">
    <source>
        <dbReference type="EMBL" id="GAA4462189.1"/>
    </source>
</evidence>
<name>A0ABP8N9H4_9BACT</name>
<keyword evidence="2" id="KW-0378">Hydrolase</keyword>
<keyword evidence="2" id="KW-0540">Nuclease</keyword>
<dbReference type="EMBL" id="BAABHD010000068">
    <property type="protein sequence ID" value="GAA4462189.1"/>
    <property type="molecule type" value="Genomic_DNA"/>
</dbReference>
<comment type="caution">
    <text evidence="2">The sequence shown here is derived from an EMBL/GenBank/DDBJ whole genome shotgun (WGS) entry which is preliminary data.</text>
</comment>
<dbReference type="CDD" id="cd06260">
    <property type="entry name" value="DUF820-like"/>
    <property type="match status" value="1"/>
</dbReference>
<dbReference type="PANTHER" id="PTHR34107:SF1">
    <property type="entry name" value="SLL0198 PROTEIN"/>
    <property type="match status" value="1"/>
</dbReference>
<evidence type="ECO:0000259" key="1">
    <source>
        <dbReference type="Pfam" id="PF05685"/>
    </source>
</evidence>